<name>R7UTI3_CAPTE</name>
<dbReference type="EMBL" id="KB300511">
    <property type="protein sequence ID" value="ELU06696.1"/>
    <property type="molecule type" value="Genomic_DNA"/>
</dbReference>
<dbReference type="EMBL" id="AMQN01001226">
    <property type="status" value="NOT_ANNOTATED_CDS"/>
    <property type="molecule type" value="Genomic_DNA"/>
</dbReference>
<evidence type="ECO:0000313" key="2">
    <source>
        <dbReference type="EnsemblMetazoa" id="CapteP189328"/>
    </source>
</evidence>
<reference evidence="3" key="1">
    <citation type="submission" date="2012-12" db="EMBL/GenBank/DDBJ databases">
        <authorList>
            <person name="Hellsten U."/>
            <person name="Grimwood J."/>
            <person name="Chapman J.A."/>
            <person name="Shapiro H."/>
            <person name="Aerts A."/>
            <person name="Otillar R.P."/>
            <person name="Terry A.Y."/>
            <person name="Boore J.L."/>
            <person name="Simakov O."/>
            <person name="Marletaz F."/>
            <person name="Cho S.-J."/>
            <person name="Edsinger-Gonzales E."/>
            <person name="Havlak P."/>
            <person name="Kuo D.-H."/>
            <person name="Larsson T."/>
            <person name="Lv J."/>
            <person name="Arendt D."/>
            <person name="Savage R."/>
            <person name="Osoegawa K."/>
            <person name="de Jong P."/>
            <person name="Lindberg D.R."/>
            <person name="Seaver E.C."/>
            <person name="Weisblat D.A."/>
            <person name="Putnam N.H."/>
            <person name="Grigoriev I.V."/>
            <person name="Rokhsar D.S."/>
        </authorList>
    </citation>
    <scope>NUCLEOTIDE SEQUENCE</scope>
    <source>
        <strain evidence="3">I ESC-2004</strain>
    </source>
</reference>
<dbReference type="EMBL" id="AMQN01001227">
    <property type="status" value="NOT_ANNOTATED_CDS"/>
    <property type="molecule type" value="Genomic_DNA"/>
</dbReference>
<evidence type="ECO:0000313" key="3">
    <source>
        <dbReference type="Proteomes" id="UP000014760"/>
    </source>
</evidence>
<reference evidence="2" key="3">
    <citation type="submission" date="2015-06" db="UniProtKB">
        <authorList>
            <consortium name="EnsemblMetazoa"/>
        </authorList>
    </citation>
    <scope>IDENTIFICATION</scope>
</reference>
<dbReference type="EMBL" id="AMQN01001225">
    <property type="status" value="NOT_ANNOTATED_CDS"/>
    <property type="molecule type" value="Genomic_DNA"/>
</dbReference>
<gene>
    <name evidence="1" type="ORF">CAPTEDRAFT_189328</name>
</gene>
<dbReference type="Proteomes" id="UP000014760">
    <property type="component" value="Unassembled WGS sequence"/>
</dbReference>
<sequence length="561" mass="63671">MQLFLLVFWQFNGTHDHIESRKPRAGRGWGWPREHADERGSMSFAIGLQHEPMQAKYHALVRKAISTIVCHQKVKAISGIMFAFTGQIQFHITEDFLHSLRKHRSQKKTRLHDPHDPKWVQKQLRRISYWPQGGSGPWVTRGCLSASPVLIVYREALHSSSGGGGGTASHWIRASRPNVVTRTCSEDNCMRVLLILHRPPRQFNGTHDHIESRKPRAGRGWGWPREHADERGSMSFAIGLQHEPMQAKYHALVRKAISTIVCHQRVKAISGIMFAFTGQIQFHITEDFLHSLRKHRSQKKTRLHDPHDPKWVQKQLRRISYWPQGGSGPWVTRGCLSASPVLIVYREALHSSSGGGGGIASHWIRASRPNVVTCSEDNCMRVLLILHRPPRQGVVSTLTSSLGISLFADAFEVEQNVEFYEHVVPAEATHHISFAALILTGSFFFDRCPRHEIPSRQRITRPISDVGIMTMYQRTESGDDVTASPRMQHHRLRHMRKLDLILLHDNGHEYDESGCLFPCIPGCSKPIYQAGQMISGYLLVRPTKKVTITGVELVKRSMSVS</sequence>
<organism evidence="1">
    <name type="scientific">Capitella teleta</name>
    <name type="common">Polychaete worm</name>
    <dbReference type="NCBI Taxonomy" id="283909"/>
    <lineage>
        <taxon>Eukaryota</taxon>
        <taxon>Metazoa</taxon>
        <taxon>Spiralia</taxon>
        <taxon>Lophotrochozoa</taxon>
        <taxon>Annelida</taxon>
        <taxon>Polychaeta</taxon>
        <taxon>Sedentaria</taxon>
        <taxon>Scolecida</taxon>
        <taxon>Capitellidae</taxon>
        <taxon>Capitella</taxon>
    </lineage>
</organism>
<dbReference type="HOGENOM" id="CLU_485933_0_0_1"/>
<keyword evidence="3" id="KW-1185">Reference proteome</keyword>
<evidence type="ECO:0000313" key="1">
    <source>
        <dbReference type="EMBL" id="ELU06696.1"/>
    </source>
</evidence>
<protein>
    <submittedName>
        <fullName evidence="1 2">Uncharacterized protein</fullName>
    </submittedName>
</protein>
<reference evidence="1 3" key="2">
    <citation type="journal article" date="2013" name="Nature">
        <title>Insights into bilaterian evolution from three spiralian genomes.</title>
        <authorList>
            <person name="Simakov O."/>
            <person name="Marletaz F."/>
            <person name="Cho S.J."/>
            <person name="Edsinger-Gonzales E."/>
            <person name="Havlak P."/>
            <person name="Hellsten U."/>
            <person name="Kuo D.H."/>
            <person name="Larsson T."/>
            <person name="Lv J."/>
            <person name="Arendt D."/>
            <person name="Savage R."/>
            <person name="Osoegawa K."/>
            <person name="de Jong P."/>
            <person name="Grimwood J."/>
            <person name="Chapman J.A."/>
            <person name="Shapiro H."/>
            <person name="Aerts A."/>
            <person name="Otillar R.P."/>
            <person name="Terry A.Y."/>
            <person name="Boore J.L."/>
            <person name="Grigoriev I.V."/>
            <person name="Lindberg D.R."/>
            <person name="Seaver E.C."/>
            <person name="Weisblat D.A."/>
            <person name="Putnam N.H."/>
            <person name="Rokhsar D.S."/>
        </authorList>
    </citation>
    <scope>NUCLEOTIDE SEQUENCE</scope>
    <source>
        <strain evidence="1 3">I ESC-2004</strain>
    </source>
</reference>
<dbReference type="EnsemblMetazoa" id="CapteT189328">
    <property type="protein sequence ID" value="CapteP189328"/>
    <property type="gene ID" value="CapteG189328"/>
</dbReference>
<proteinExistence type="predicted"/>
<accession>R7UTI3</accession>
<dbReference type="AlphaFoldDB" id="R7UTI3"/>